<accession>A0A8J3EXW5</accession>
<dbReference type="Proteomes" id="UP000619536">
    <property type="component" value="Unassembled WGS sequence"/>
</dbReference>
<dbReference type="EMBL" id="BMDH01000001">
    <property type="protein sequence ID" value="GGI13552.1"/>
    <property type="molecule type" value="Genomic_DNA"/>
</dbReference>
<feature type="transmembrane region" description="Helical" evidence="7">
    <location>
        <begin position="37"/>
        <end position="56"/>
    </location>
</feature>
<dbReference type="RefSeq" id="WP_188354784.1">
    <property type="nucleotide sequence ID" value="NZ_BMDH01000001.1"/>
</dbReference>
<proteinExistence type="predicted"/>
<dbReference type="InterPro" id="IPR017850">
    <property type="entry name" value="Alkaline_phosphatase_core_sf"/>
</dbReference>
<reference evidence="9" key="1">
    <citation type="journal article" date="2014" name="Int. J. Syst. Evol. Microbiol.">
        <title>Complete genome sequence of Corynebacterium casei LMG S-19264T (=DSM 44701T), isolated from a smear-ripened cheese.</title>
        <authorList>
            <consortium name="US DOE Joint Genome Institute (JGI-PGF)"/>
            <person name="Walter F."/>
            <person name="Albersmeier A."/>
            <person name="Kalinowski J."/>
            <person name="Ruckert C."/>
        </authorList>
    </citation>
    <scope>NUCLEOTIDE SEQUENCE</scope>
    <source>
        <strain evidence="9">CCM 8606</strain>
    </source>
</reference>
<name>A0A8J3EXW5_9BIFI</name>
<feature type="domain" description="Sulfatase N-terminal" evidence="8">
    <location>
        <begin position="358"/>
        <end position="558"/>
    </location>
</feature>
<reference evidence="9" key="2">
    <citation type="submission" date="2020-09" db="EMBL/GenBank/DDBJ databases">
        <authorList>
            <person name="Sun Q."/>
            <person name="Sedlacek I."/>
        </authorList>
    </citation>
    <scope>NUCLEOTIDE SEQUENCE</scope>
    <source>
        <strain evidence="9">CCM 8606</strain>
    </source>
</reference>
<feature type="transmembrane region" description="Helical" evidence="7">
    <location>
        <begin position="68"/>
        <end position="89"/>
    </location>
</feature>
<dbReference type="CDD" id="cd16015">
    <property type="entry name" value="LTA_synthase"/>
    <property type="match status" value="1"/>
</dbReference>
<evidence type="ECO:0000256" key="3">
    <source>
        <dbReference type="ARBA" id="ARBA00022475"/>
    </source>
</evidence>
<dbReference type="InterPro" id="IPR050448">
    <property type="entry name" value="OpgB/LTA_synthase_biosynth"/>
</dbReference>
<dbReference type="PANTHER" id="PTHR47371">
    <property type="entry name" value="LIPOTEICHOIC ACID SYNTHASE"/>
    <property type="match status" value="1"/>
</dbReference>
<evidence type="ECO:0000259" key="8">
    <source>
        <dbReference type="Pfam" id="PF00884"/>
    </source>
</evidence>
<feature type="transmembrane region" description="Helical" evidence="7">
    <location>
        <begin position="6"/>
        <end position="25"/>
    </location>
</feature>
<evidence type="ECO:0000256" key="2">
    <source>
        <dbReference type="ARBA" id="ARBA00004936"/>
    </source>
</evidence>
<dbReference type="Pfam" id="PF00884">
    <property type="entry name" value="Sulfatase"/>
    <property type="match status" value="1"/>
</dbReference>
<protein>
    <recommendedName>
        <fullName evidence="8">Sulfatase N-terminal domain-containing protein</fullName>
    </recommendedName>
</protein>
<dbReference type="Gene3D" id="3.40.720.10">
    <property type="entry name" value="Alkaline Phosphatase, subunit A"/>
    <property type="match status" value="1"/>
</dbReference>
<dbReference type="AlphaFoldDB" id="A0A8J3EXW5"/>
<evidence type="ECO:0000256" key="4">
    <source>
        <dbReference type="ARBA" id="ARBA00022692"/>
    </source>
</evidence>
<evidence type="ECO:0000256" key="5">
    <source>
        <dbReference type="ARBA" id="ARBA00022989"/>
    </source>
</evidence>
<organism evidence="9 10">
    <name type="scientific">Galliscardovia ingluviei</name>
    <dbReference type="NCBI Taxonomy" id="1769422"/>
    <lineage>
        <taxon>Bacteria</taxon>
        <taxon>Bacillati</taxon>
        <taxon>Actinomycetota</taxon>
        <taxon>Actinomycetes</taxon>
        <taxon>Bifidobacteriales</taxon>
        <taxon>Bifidobacteriaceae</taxon>
        <taxon>Galliscardovia</taxon>
    </lineage>
</organism>
<gene>
    <name evidence="9" type="ORF">GCM10007377_06530</name>
</gene>
<dbReference type="GO" id="GO:0005886">
    <property type="term" value="C:plasma membrane"/>
    <property type="evidence" value="ECO:0007669"/>
    <property type="project" value="UniProtKB-SubCell"/>
</dbReference>
<feature type="transmembrane region" description="Helical" evidence="7">
    <location>
        <begin position="202"/>
        <end position="223"/>
    </location>
</feature>
<evidence type="ECO:0000313" key="9">
    <source>
        <dbReference type="EMBL" id="GGI13552.1"/>
    </source>
</evidence>
<comment type="pathway">
    <text evidence="2">Cell wall biogenesis; lipoteichoic acid biosynthesis.</text>
</comment>
<evidence type="ECO:0000256" key="6">
    <source>
        <dbReference type="ARBA" id="ARBA00023136"/>
    </source>
</evidence>
<dbReference type="InterPro" id="IPR000917">
    <property type="entry name" value="Sulfatase_N"/>
</dbReference>
<evidence type="ECO:0000256" key="7">
    <source>
        <dbReference type="SAM" id="Phobius"/>
    </source>
</evidence>
<keyword evidence="4 7" id="KW-0812">Transmembrane</keyword>
<evidence type="ECO:0000256" key="1">
    <source>
        <dbReference type="ARBA" id="ARBA00004651"/>
    </source>
</evidence>
<feature type="transmembrane region" description="Helical" evidence="7">
    <location>
        <begin position="170"/>
        <end position="190"/>
    </location>
</feature>
<keyword evidence="5 7" id="KW-1133">Transmembrane helix</keyword>
<keyword evidence="6 7" id="KW-0472">Membrane</keyword>
<feature type="transmembrane region" description="Helical" evidence="7">
    <location>
        <begin position="109"/>
        <end position="134"/>
    </location>
</feature>
<keyword evidence="10" id="KW-1185">Reference proteome</keyword>
<evidence type="ECO:0000313" key="10">
    <source>
        <dbReference type="Proteomes" id="UP000619536"/>
    </source>
</evidence>
<dbReference type="SUPFAM" id="SSF53649">
    <property type="entry name" value="Alkaline phosphatase-like"/>
    <property type="match status" value="1"/>
</dbReference>
<sequence length="621" mass="70129">MAVLGLLFSWLIPGCIIGVLDNLAMRRPNRVRTIGSIIVDTIAVDLLTMLITRFVFNNDGYFVVASYRTWFVAQFMATALIVGAILLVFKFAFRGVLRIDAEGSKYTVWRIIAIVCSLIAATLGAVLGFGSWWYRDFIGALTPEQMMFNFFSPISGGENGAVNDIFARPVLLAVCVVAFLAFLMLAPITVTWRERTIIRNTWVKTIASMLAIAVLIAGAVYSWNSMHLKKVWDAYNVKSTYIADNYVRPSTKNVHFPQQKRNLIHIYFESAENSYLDKANGGYMDENLMPDLMAFADEGAVHFSHTDTFGGPHQIYGSSWSTAGMTNMNFGVPLKVPTDGNSYGLDGRYLPGAIGYTDLLHKQGYNETVMFGADADFGGLTAFYSTHGTQKIFDHQYAIKQGLIPPNYKVWWGYEDNKLYEYAKTELTRLAGEGKPFAFIMENADSHFPDGYMEPETEHKFEQQYANVIFHSQKQITQFIRWIQAQPFYRNTSIVVTGDHLSMDKKFFVGWDPSYERTTFNMFINPAFDEAGDMNIKMHQRQYAPFDYFPTIMASLGVKITGDRLGLGTNLASNTPTLIERDGLKHVDYQLSLYSEYYAKDLLEMPNAGLDRSGRTVHSRV</sequence>
<comment type="caution">
    <text evidence="9">The sequence shown here is derived from an EMBL/GenBank/DDBJ whole genome shotgun (WGS) entry which is preliminary data.</text>
</comment>
<comment type="subcellular location">
    <subcellularLocation>
        <location evidence="1">Cell membrane</location>
        <topology evidence="1">Multi-pass membrane protein</topology>
    </subcellularLocation>
</comment>
<dbReference type="PANTHER" id="PTHR47371:SF3">
    <property type="entry name" value="PHOSPHOGLYCEROL TRANSFERASE I"/>
    <property type="match status" value="1"/>
</dbReference>
<keyword evidence="3" id="KW-1003">Cell membrane</keyword>